<keyword evidence="4" id="KW-1185">Reference proteome</keyword>
<reference evidence="2 4" key="1">
    <citation type="journal article" date="2014" name="BMC Genomics">
        <title>Genome sequence of Anopheles sinensis provides insight into genetics basis of mosquito competence for malaria parasites.</title>
        <authorList>
            <person name="Zhou D."/>
            <person name="Zhang D."/>
            <person name="Ding G."/>
            <person name="Shi L."/>
            <person name="Hou Q."/>
            <person name="Ye Y."/>
            <person name="Xu Y."/>
            <person name="Zhou H."/>
            <person name="Xiong C."/>
            <person name="Li S."/>
            <person name="Yu J."/>
            <person name="Hong S."/>
            <person name="Yu X."/>
            <person name="Zou P."/>
            <person name="Chen C."/>
            <person name="Chang X."/>
            <person name="Wang W."/>
            <person name="Lv Y."/>
            <person name="Sun Y."/>
            <person name="Ma L."/>
            <person name="Shen B."/>
            <person name="Zhu C."/>
        </authorList>
    </citation>
    <scope>NUCLEOTIDE SEQUENCE [LARGE SCALE GENOMIC DNA]</scope>
</reference>
<dbReference type="AlphaFoldDB" id="A0A084WGY5"/>
<reference evidence="3" key="2">
    <citation type="submission" date="2020-05" db="UniProtKB">
        <authorList>
            <consortium name="EnsemblMetazoa"/>
        </authorList>
    </citation>
    <scope>IDENTIFICATION</scope>
</reference>
<dbReference type="EMBL" id="KE525346">
    <property type="protein sequence ID" value="KFB49479.1"/>
    <property type="molecule type" value="Genomic_DNA"/>
</dbReference>
<name>A0A084WGY5_ANOSI</name>
<evidence type="ECO:0000313" key="3">
    <source>
        <dbReference type="EnsemblMetazoa" id="ASIC017679-PA"/>
    </source>
</evidence>
<evidence type="ECO:0000313" key="4">
    <source>
        <dbReference type="Proteomes" id="UP000030765"/>
    </source>
</evidence>
<proteinExistence type="predicted"/>
<organism evidence="2">
    <name type="scientific">Anopheles sinensis</name>
    <name type="common">Mosquito</name>
    <dbReference type="NCBI Taxonomy" id="74873"/>
    <lineage>
        <taxon>Eukaryota</taxon>
        <taxon>Metazoa</taxon>
        <taxon>Ecdysozoa</taxon>
        <taxon>Arthropoda</taxon>
        <taxon>Hexapoda</taxon>
        <taxon>Insecta</taxon>
        <taxon>Pterygota</taxon>
        <taxon>Neoptera</taxon>
        <taxon>Endopterygota</taxon>
        <taxon>Diptera</taxon>
        <taxon>Nematocera</taxon>
        <taxon>Culicoidea</taxon>
        <taxon>Culicidae</taxon>
        <taxon>Anophelinae</taxon>
        <taxon>Anopheles</taxon>
    </lineage>
</organism>
<sequence length="177" mass="19789">MTFGPGNRVRSRDATKQPSSERRTARKMDSLYGGRPLDNFPFDRTIHGAKAGAHFPIRIAARHNSSAAAHSNAPLVTIMIEQIFDYDKDRWTGLDTLTTRGIDRALEPWKRVPSGCYVAASAQQFIDGRQALIKSESHSHIVVCLDRVANTFGLHCIKIGMQHKLMLNHSYCWSVLG</sequence>
<feature type="region of interest" description="Disordered" evidence="1">
    <location>
        <begin position="1"/>
        <end position="32"/>
    </location>
</feature>
<dbReference type="Proteomes" id="UP000030765">
    <property type="component" value="Unassembled WGS sequence"/>
</dbReference>
<accession>A0A084WGY5</accession>
<dbReference type="VEuPathDB" id="VectorBase:ASIC017679"/>
<evidence type="ECO:0000256" key="1">
    <source>
        <dbReference type="SAM" id="MobiDB-lite"/>
    </source>
</evidence>
<gene>
    <name evidence="2" type="ORF">ZHAS_00017679</name>
</gene>
<evidence type="ECO:0000313" key="2">
    <source>
        <dbReference type="EMBL" id="KFB49479.1"/>
    </source>
</evidence>
<protein>
    <submittedName>
        <fullName evidence="2 3">Aldo/keto reductase</fullName>
    </submittedName>
</protein>
<dbReference type="EMBL" id="ATLV01023771">
    <property type="status" value="NOT_ANNOTATED_CDS"/>
    <property type="molecule type" value="Genomic_DNA"/>
</dbReference>
<dbReference type="EnsemblMetazoa" id="ASIC017679-RA">
    <property type="protein sequence ID" value="ASIC017679-PA"/>
    <property type="gene ID" value="ASIC017679"/>
</dbReference>
<feature type="compositionally biased region" description="Basic and acidic residues" evidence="1">
    <location>
        <begin position="10"/>
        <end position="29"/>
    </location>
</feature>